<dbReference type="PROSITE" id="PS51257">
    <property type="entry name" value="PROKAR_LIPOPROTEIN"/>
    <property type="match status" value="1"/>
</dbReference>
<proteinExistence type="predicted"/>
<evidence type="ECO:0000313" key="1">
    <source>
        <dbReference type="EMBL" id="VEA07082.1"/>
    </source>
</evidence>
<dbReference type="Proteomes" id="UP000276345">
    <property type="component" value="Chromosome"/>
</dbReference>
<dbReference type="EMBL" id="LR134142">
    <property type="protein sequence ID" value="VEA07082.1"/>
    <property type="molecule type" value="Genomic_DNA"/>
</dbReference>
<keyword evidence="1" id="KW-0449">Lipoprotein</keyword>
<sequence>MIKRVLAVSLMGLSLAGCVNNDSLSGDVYTASEAKQVQNVTYGTIV</sequence>
<organism evidence="1 2">
    <name type="scientific">Salmonella enterica subsp. enterica serovar Sanjuan</name>
    <dbReference type="NCBI Taxonomy" id="1160765"/>
    <lineage>
        <taxon>Bacteria</taxon>
        <taxon>Pseudomonadati</taxon>
        <taxon>Pseudomonadota</taxon>
        <taxon>Gammaproteobacteria</taxon>
        <taxon>Enterobacterales</taxon>
        <taxon>Enterobacteriaceae</taxon>
        <taxon>Salmonella</taxon>
    </lineage>
</organism>
<protein>
    <submittedName>
        <fullName evidence="1">Outer membrane lipoprotein SlyB</fullName>
    </submittedName>
</protein>
<gene>
    <name evidence="1" type="primary">slyB_1</name>
    <name evidence="1" type="ORF">NCTC7406_02802</name>
</gene>
<reference evidence="1 2" key="1">
    <citation type="submission" date="2018-12" db="EMBL/GenBank/DDBJ databases">
        <authorList>
            <consortium name="Pathogen Informatics"/>
        </authorList>
    </citation>
    <scope>NUCLEOTIDE SEQUENCE [LARGE SCALE GENOMIC DNA]</scope>
    <source>
        <strain evidence="1 2">NCTC7406</strain>
    </source>
</reference>
<evidence type="ECO:0000313" key="2">
    <source>
        <dbReference type="Proteomes" id="UP000276345"/>
    </source>
</evidence>
<dbReference type="AlphaFoldDB" id="A0A447NV08"/>
<name>A0A447NV08_SALET</name>
<accession>A0A447NV08</accession>